<dbReference type="Proteomes" id="UP000836841">
    <property type="component" value="Unassembled WGS sequence"/>
</dbReference>
<dbReference type="InterPro" id="IPR024943">
    <property type="entry name" value="Enhancer_polycomb"/>
</dbReference>
<feature type="region of interest" description="Disordered" evidence="7">
    <location>
        <begin position="574"/>
        <end position="598"/>
    </location>
</feature>
<keyword evidence="10" id="KW-1185">Reference proteome</keyword>
<feature type="region of interest" description="Disordered" evidence="7">
    <location>
        <begin position="289"/>
        <end position="335"/>
    </location>
</feature>
<evidence type="ECO:0000256" key="2">
    <source>
        <dbReference type="ARBA" id="ARBA00008035"/>
    </source>
</evidence>
<sequence length="1814" mass="202471">MGNSFGAEISGKNKSLDIQSLYKSSAPKKKGSKKRKGGAEDDGEIRKKKRKIRKEVSLSSLEAVGEKSRNTIDESCGDGLSLDLPDSGGSDSTLSQKLDVGSGLNRISHNLDNSSNVVKVPKRRRGFVGRKKCDRKEVSGPQGPFSSRISGSGNQISKLSSESGKLEDGAVSKRLKHPSGGASPGNRLSKLKADSTGELGYDDFKENKIARAGSAHKDKVENGHPVVGNDDGSSRKHLGIHSKSKDLASGSESLGKTVEHLDDSLIKKHDDLKDKQIAVVSAAQHDKVEDGHTVLDNGDMSSWKHRGTRRKKDSASGSESLGRTVEPPDDSLIKKHDDLKDNQIAQISSSHHDKVEDDHQIVDNGDVSSRKHRGTRRRKDLASGSERLGKTVEPPSDGLIRQYDDSQDEDEENLEQNAARMLSSRFDPSCTRSSKSRSSGSPSRNGLTYFMPSDEDFVSRGVNSSAGLESASGDTASRVLRPRKSYKEKGLLRKRRHFYEILSRDVDAYWVLNRRIKVFWPLDESWYYGLVNDYDPERKLHHIKYDDRDEEWVNLHNERFKLLLLRSEFHSKTDPEKATLSNNHQDNDSTKDVDDSLIGSGMESEPIISWLARASRRVGSSALGVAKRPKTSHTSTNHLPHTLPTKSDDVHGCSDIDSSERNTRNQSCHSALLDKCTDSSRVLDSNGTPKDGKLPVVYYRRRFRNRPKMLSDMLENKNVCGRGAAASTSSAPIVHCSHTSGEFDFSLEAMEPEGLLWSFDNSGLLRLTVPLGKFRQFRFLLGFTVPVFRYNFGLDNSWMLHAVLQLQYGAVINTWPKVLLEMLFVDDIFGCLKQAMAFVFMVLRVFCQPDEQRSYIDVQMPVTSIRRQHTFAFYGFSKVKYSKWLYLDGKLQRQCLLTKQLPLSECTYDNIKALGGGSNQSSTSMSCTKPALESLQEKSMQDIVPKGAIAFQEPSSVVMNQCSTSDARLGKLLPFSLSFAAAPTFFHSLHLKILMENCISSISLQDNGSMYALDHSEAGGHAISHGCSLSQECSKGLSDVTLEANPRTSLMENKSSGWSPRAKSQVATETISKCIDYPETSSSQDFPNGKFSMDGNPLSSRDTGEMASSVVTQPQNWGCNRTDSKQFVGLSQPSTKDQVFVDLPDSSHYSGLTGLSVKIPSVDQVVRPASGKTSLGAQGANLAQNMTGSSVCSPYTTGPRSMWHRNNNISTSSSGDVLPGWPDGKTDFMCSGFGNGPKKPRTQVQYTLPFEGFDFSSKQRINNQRGLPFRRIRKSSEKKTTCASKSSQRNVELLACDANVLITIGDKGWRECGARIVLELADHNEWRLAVKLAGNTKYSYKAHQFLQTGSTNRFTHAMMWKGGKDWALEFTDRSQWMLFKEMHEECYNRNARAASVKNIPIPGVHLIEEFDDAGTEVPFPRSFSKYIRQVETDVDMAMNPSHVLYDIDSDDEQWISQYQKSKNSHESCEEISEGFFEKIMDKFEKVAYVRQCDFFTADEIEEFMAGLGPIEVIKVIHEHWRLKRQKKGMPLIRHLQPPLWERYEQQVKEWETESNSMLSNGCQEKAPPVEKPPMFAFCLKPRGLEVPNKGSKQRSQRRFPVSSHSRGILVDQDVLHSFGRRSNGFGFGDEEVVFQGNGHESSDASPVFQASARAFSPRDATGSGHFSLSGDWSEWNHRPKLYRNKSRRMGTFPSPRNAQMTASYNQRTGYRNGVHQWNVRMPEWPNQKTYLPEVSMRHGIEQLDGSDIDEFRLRDASGAAQHALNMAKLKREKAQRLLYRADLAIHKAVVALMNAEAIKASHEKSNGNASNDSG</sequence>
<evidence type="ECO:0000256" key="4">
    <source>
        <dbReference type="ARBA" id="ARBA00023163"/>
    </source>
</evidence>
<dbReference type="GO" id="GO:0035267">
    <property type="term" value="C:NuA4 histone acetyltransferase complex"/>
    <property type="evidence" value="ECO:0007669"/>
    <property type="project" value="InterPro"/>
</dbReference>
<dbReference type="Gene3D" id="2.30.30.140">
    <property type="match status" value="1"/>
</dbReference>
<protein>
    <recommendedName>
        <fullName evidence="6">Enhancer of polycomb-like protein</fullName>
    </recommendedName>
</protein>
<gene>
    <name evidence="9" type="ORF">TAV2_LOCUS22448</name>
</gene>
<feature type="compositionally biased region" description="Acidic residues" evidence="7">
    <location>
        <begin position="405"/>
        <end position="414"/>
    </location>
</feature>
<accession>A0AAU9T361</accession>
<feature type="compositionally biased region" description="Polar residues" evidence="7">
    <location>
        <begin position="144"/>
        <end position="163"/>
    </location>
</feature>
<feature type="compositionally biased region" description="Basic and acidic residues" evidence="7">
    <location>
        <begin position="350"/>
        <end position="361"/>
    </location>
</feature>
<comment type="caution">
    <text evidence="9">The sequence shown here is derived from an EMBL/GenBank/DDBJ whole genome shotgun (WGS) entry which is preliminary data.</text>
</comment>
<feature type="compositionally biased region" description="Basic residues" evidence="7">
    <location>
        <begin position="120"/>
        <end position="133"/>
    </location>
</feature>
<dbReference type="SMART" id="SM00333">
    <property type="entry name" value="TUDOR"/>
    <property type="match status" value="1"/>
</dbReference>
<evidence type="ECO:0000259" key="8">
    <source>
        <dbReference type="SMART" id="SM00333"/>
    </source>
</evidence>
<feature type="compositionally biased region" description="Basic and acidic residues" evidence="7">
    <location>
        <begin position="202"/>
        <end position="222"/>
    </location>
</feature>
<evidence type="ECO:0000256" key="6">
    <source>
        <dbReference type="RuleBase" id="RU361124"/>
    </source>
</evidence>
<evidence type="ECO:0000256" key="7">
    <source>
        <dbReference type="SAM" id="MobiDB-lite"/>
    </source>
</evidence>
<evidence type="ECO:0000256" key="3">
    <source>
        <dbReference type="ARBA" id="ARBA00023015"/>
    </source>
</evidence>
<reference evidence="9 10" key="1">
    <citation type="submission" date="2022-03" db="EMBL/GenBank/DDBJ databases">
        <authorList>
            <person name="Nunn A."/>
            <person name="Chopra R."/>
            <person name="Nunn A."/>
            <person name="Contreras Garrido A."/>
        </authorList>
    </citation>
    <scope>NUCLEOTIDE SEQUENCE [LARGE SCALE GENOMIC DNA]</scope>
</reference>
<dbReference type="InterPro" id="IPR002999">
    <property type="entry name" value="Tudor"/>
</dbReference>
<evidence type="ECO:0000313" key="9">
    <source>
        <dbReference type="EMBL" id="CAH2075742.1"/>
    </source>
</evidence>
<evidence type="ECO:0000256" key="1">
    <source>
        <dbReference type="ARBA" id="ARBA00004123"/>
    </source>
</evidence>
<dbReference type="CDD" id="cd20404">
    <property type="entry name" value="Tudor_Agenet_AtEML-like"/>
    <property type="match status" value="1"/>
</dbReference>
<keyword evidence="5 6" id="KW-0539">Nucleus</keyword>
<dbReference type="GO" id="GO:0006357">
    <property type="term" value="P:regulation of transcription by RNA polymerase II"/>
    <property type="evidence" value="ECO:0007669"/>
    <property type="project" value="InterPro"/>
</dbReference>
<feature type="compositionally biased region" description="Low complexity" evidence="7">
    <location>
        <begin position="77"/>
        <end position="95"/>
    </location>
</feature>
<feature type="domain" description="Tudor" evidence="8">
    <location>
        <begin position="508"/>
        <end position="566"/>
    </location>
</feature>
<name>A0AAU9T361_THLAR</name>
<dbReference type="EMBL" id="CAJVSB020000878">
    <property type="protein sequence ID" value="CAH2075742.1"/>
    <property type="molecule type" value="Genomic_DNA"/>
</dbReference>
<dbReference type="GO" id="GO:0005634">
    <property type="term" value="C:nucleus"/>
    <property type="evidence" value="ECO:0007669"/>
    <property type="project" value="UniProtKB-SubCell"/>
</dbReference>
<feature type="compositionally biased region" description="Basic residues" evidence="7">
    <location>
        <begin position="303"/>
        <end position="312"/>
    </location>
</feature>
<feature type="region of interest" description="Disordered" evidence="7">
    <location>
        <begin position="120"/>
        <end position="254"/>
    </location>
</feature>
<evidence type="ECO:0000313" key="10">
    <source>
        <dbReference type="Proteomes" id="UP000836841"/>
    </source>
</evidence>
<dbReference type="Pfam" id="PF10513">
    <property type="entry name" value="EPL1"/>
    <property type="match status" value="1"/>
</dbReference>
<feature type="region of interest" description="Disordered" evidence="7">
    <location>
        <begin position="623"/>
        <end position="664"/>
    </location>
</feature>
<feature type="region of interest" description="Disordered" evidence="7">
    <location>
        <begin position="348"/>
        <end position="448"/>
    </location>
</feature>
<evidence type="ECO:0000256" key="5">
    <source>
        <dbReference type="ARBA" id="ARBA00023242"/>
    </source>
</evidence>
<keyword evidence="3 6" id="KW-0805">Transcription regulation</keyword>
<comment type="similarity">
    <text evidence="2 6">Belongs to the enhancer of polycomb family.</text>
</comment>
<feature type="compositionally biased region" description="Low complexity" evidence="7">
    <location>
        <begin position="429"/>
        <end position="444"/>
    </location>
</feature>
<feature type="compositionally biased region" description="Basic residues" evidence="7">
    <location>
        <begin position="370"/>
        <end position="379"/>
    </location>
</feature>
<feature type="region of interest" description="Disordered" evidence="7">
    <location>
        <begin position="16"/>
        <end position="97"/>
    </location>
</feature>
<keyword evidence="4 6" id="KW-0804">Transcription</keyword>
<dbReference type="PANTHER" id="PTHR14898">
    <property type="entry name" value="ENHANCER OF POLYCOMB"/>
    <property type="match status" value="1"/>
</dbReference>
<organism evidence="9 10">
    <name type="scientific">Thlaspi arvense</name>
    <name type="common">Field penny-cress</name>
    <dbReference type="NCBI Taxonomy" id="13288"/>
    <lineage>
        <taxon>Eukaryota</taxon>
        <taxon>Viridiplantae</taxon>
        <taxon>Streptophyta</taxon>
        <taxon>Embryophyta</taxon>
        <taxon>Tracheophyta</taxon>
        <taxon>Spermatophyta</taxon>
        <taxon>Magnoliopsida</taxon>
        <taxon>eudicotyledons</taxon>
        <taxon>Gunneridae</taxon>
        <taxon>Pentapetalae</taxon>
        <taxon>rosids</taxon>
        <taxon>malvids</taxon>
        <taxon>Brassicales</taxon>
        <taxon>Brassicaceae</taxon>
        <taxon>Thlaspideae</taxon>
        <taxon>Thlaspi</taxon>
    </lineage>
</organism>
<proteinExistence type="inferred from homology"/>
<feature type="compositionally biased region" description="Basic and acidic residues" evidence="7">
    <location>
        <begin position="585"/>
        <end position="594"/>
    </location>
</feature>
<dbReference type="InterPro" id="IPR019542">
    <property type="entry name" value="Enhancer_polycomb-like_N"/>
</dbReference>
<feature type="compositionally biased region" description="Basic residues" evidence="7">
    <location>
        <begin position="26"/>
        <end position="36"/>
    </location>
</feature>
<feature type="compositionally biased region" description="Basic and acidic residues" evidence="7">
    <location>
        <begin position="646"/>
        <end position="663"/>
    </location>
</feature>
<comment type="subcellular location">
    <subcellularLocation>
        <location evidence="1 6">Nucleus</location>
    </subcellularLocation>
</comment>